<feature type="non-terminal residue" evidence="2">
    <location>
        <position position="741"/>
    </location>
</feature>
<keyword evidence="3" id="KW-1185">Reference proteome</keyword>
<feature type="compositionally biased region" description="Basic and acidic residues" evidence="1">
    <location>
        <begin position="641"/>
        <end position="656"/>
    </location>
</feature>
<reference evidence="2 3" key="1">
    <citation type="submission" date="2023-11" db="EMBL/GenBank/DDBJ databases">
        <title>Halocaridina rubra genome assembly.</title>
        <authorList>
            <person name="Smith C."/>
        </authorList>
    </citation>
    <scope>NUCLEOTIDE SEQUENCE [LARGE SCALE GENOMIC DNA]</scope>
    <source>
        <strain evidence="2">EP-1</strain>
        <tissue evidence="2">Whole</tissue>
    </source>
</reference>
<evidence type="ECO:0000313" key="3">
    <source>
        <dbReference type="Proteomes" id="UP001381693"/>
    </source>
</evidence>
<feature type="compositionally biased region" description="Low complexity" evidence="1">
    <location>
        <begin position="478"/>
        <end position="497"/>
    </location>
</feature>
<comment type="caution">
    <text evidence="2">The sequence shown here is derived from an EMBL/GenBank/DDBJ whole genome shotgun (WGS) entry which is preliminary data.</text>
</comment>
<feature type="region of interest" description="Disordered" evidence="1">
    <location>
        <begin position="635"/>
        <end position="658"/>
    </location>
</feature>
<feature type="region of interest" description="Disordered" evidence="1">
    <location>
        <begin position="583"/>
        <end position="606"/>
    </location>
</feature>
<evidence type="ECO:0000313" key="2">
    <source>
        <dbReference type="EMBL" id="KAK7086215.1"/>
    </source>
</evidence>
<proteinExistence type="predicted"/>
<evidence type="ECO:0000256" key="1">
    <source>
        <dbReference type="SAM" id="MobiDB-lite"/>
    </source>
</evidence>
<dbReference type="AlphaFoldDB" id="A0AAN9AFS4"/>
<feature type="region of interest" description="Disordered" evidence="1">
    <location>
        <begin position="475"/>
        <end position="557"/>
    </location>
</feature>
<feature type="compositionally biased region" description="Basic residues" evidence="1">
    <location>
        <begin position="526"/>
        <end position="536"/>
    </location>
</feature>
<sequence length="741" mass="85439">MNSSKKRAMLSYSQIRNAGKKTHSKKTRRKSSGLVLGLKNMKVRVIRYQTHSCVEPSSRRQVTRPPGLLVYNRRCALISIRLRKRQSKKKKKNWWQYRLILPPKRLRRKKSSRRLNDLLAIRNILNGDNKRGVPQGSPVKINSRFQPGMTHRENIVVDKNEIEKSNQVSKSKKYFRDRDKRNLVERGKFNFSPMPLHEWKIVFKKKDGKEEGINTDNENLLLLEDEKDHGKTDEEKDNYEQLSLDGRYDSTYKHEKAENIRAVTIASPSQNYGTDTEVEKESLLPLDQWQIIESELPPSKTDPSIWNFPILPLHLHSGTVLKGNIYRKKYPFHDQTVANALFAFEIVSHKLQLHERQSLWKGHKNDFNTFSDIRKTKMNVLDLNIPLQPLKNKTSASKKHHSSLSHSSWKTDSRISEELSMYPFVKQSMSIESHLGKSKANELLMDECSHPISTARIHLQNPIVKSIVRNKSWISKPSSASSSGTSNLLSANGSASSKHLKAPEPFSGSTSEDEEQESLFADEKPKPRRRRKKSKQKVTILDEREENPPQSKLFDSSKGLLDSDIYSDLMKLYIPKKKYHPALTSMHEEKRKKKKRKLTGSKKREQEVKSLKEELLVSLSRNTAYWYEVTSRLQNVSGQPESKENDHIRRGDESKRDKKKLKAAVHKAFPHLDKSNKIVTDYSSDQPSESLPSISHTKSRSKFHQAAAAVVRAEKNYYSFLPPLNSSWSDTLDDLLPSLTN</sequence>
<protein>
    <submittedName>
        <fullName evidence="2">Uncharacterized protein</fullName>
    </submittedName>
</protein>
<organism evidence="2 3">
    <name type="scientific">Halocaridina rubra</name>
    <name type="common">Hawaiian red shrimp</name>
    <dbReference type="NCBI Taxonomy" id="373956"/>
    <lineage>
        <taxon>Eukaryota</taxon>
        <taxon>Metazoa</taxon>
        <taxon>Ecdysozoa</taxon>
        <taxon>Arthropoda</taxon>
        <taxon>Crustacea</taxon>
        <taxon>Multicrustacea</taxon>
        <taxon>Malacostraca</taxon>
        <taxon>Eumalacostraca</taxon>
        <taxon>Eucarida</taxon>
        <taxon>Decapoda</taxon>
        <taxon>Pleocyemata</taxon>
        <taxon>Caridea</taxon>
        <taxon>Atyoidea</taxon>
        <taxon>Atyidae</taxon>
        <taxon>Halocaridina</taxon>
    </lineage>
</organism>
<dbReference type="Proteomes" id="UP001381693">
    <property type="component" value="Unassembled WGS sequence"/>
</dbReference>
<gene>
    <name evidence="2" type="ORF">SK128_026295</name>
</gene>
<dbReference type="EMBL" id="JAXCGZ010000297">
    <property type="protein sequence ID" value="KAK7086215.1"/>
    <property type="molecule type" value="Genomic_DNA"/>
</dbReference>
<accession>A0AAN9AFS4</accession>
<name>A0AAN9AFS4_HALRR</name>
<feature type="compositionally biased region" description="Basic residues" evidence="1">
    <location>
        <begin position="590"/>
        <end position="601"/>
    </location>
</feature>